<feature type="compositionally biased region" description="Gly residues" evidence="4">
    <location>
        <begin position="105"/>
        <end position="130"/>
    </location>
</feature>
<dbReference type="CDD" id="cd13401">
    <property type="entry name" value="Slt70-like"/>
    <property type="match status" value="1"/>
</dbReference>
<dbReference type="PANTHER" id="PTHR37423:SF2">
    <property type="entry name" value="MEMBRANE-BOUND LYTIC MUREIN TRANSGLYCOSYLASE C"/>
    <property type="match status" value="1"/>
</dbReference>
<evidence type="ECO:0000256" key="1">
    <source>
        <dbReference type="ARBA" id="ARBA00007734"/>
    </source>
</evidence>
<protein>
    <submittedName>
        <fullName evidence="6">Lytic transglycosylase domain-containing protein</fullName>
    </submittedName>
</protein>
<reference evidence="6 7" key="1">
    <citation type="submission" date="2018-09" db="EMBL/GenBank/DDBJ databases">
        <authorList>
            <person name="Grouzdev D.S."/>
            <person name="Krutkina M.S."/>
        </authorList>
    </citation>
    <scope>NUCLEOTIDE SEQUENCE [LARGE SCALE GENOMIC DNA]</scope>
    <source>
        <strain evidence="6 7">RmlP001</strain>
    </source>
</reference>
<dbReference type="GO" id="GO:0004553">
    <property type="term" value="F:hydrolase activity, hydrolyzing O-glycosyl compounds"/>
    <property type="evidence" value="ECO:0007669"/>
    <property type="project" value="InterPro"/>
</dbReference>
<reference evidence="6 7" key="2">
    <citation type="submission" date="2019-02" db="EMBL/GenBank/DDBJ databases">
        <title>'Lichenibacterium ramalinii' gen. nov. sp. nov., 'Lichenibacterium minor' gen. nov. sp. nov.</title>
        <authorList>
            <person name="Pankratov T."/>
        </authorList>
    </citation>
    <scope>NUCLEOTIDE SEQUENCE [LARGE SCALE GENOMIC DNA]</scope>
    <source>
        <strain evidence="6 7">RmlP001</strain>
    </source>
</reference>
<dbReference type="AlphaFoldDB" id="A0A4Q2RBE3"/>
<proteinExistence type="inferred from homology"/>
<dbReference type="RefSeq" id="WP_129220325.1">
    <property type="nucleotide sequence ID" value="NZ_QYBC01000014.1"/>
</dbReference>
<gene>
    <name evidence="6" type="ORF">D3272_16535</name>
</gene>
<feature type="compositionally biased region" description="Low complexity" evidence="4">
    <location>
        <begin position="131"/>
        <end position="152"/>
    </location>
</feature>
<organism evidence="6 7">
    <name type="scientific">Lichenibacterium ramalinae</name>
    <dbReference type="NCBI Taxonomy" id="2316527"/>
    <lineage>
        <taxon>Bacteria</taxon>
        <taxon>Pseudomonadati</taxon>
        <taxon>Pseudomonadota</taxon>
        <taxon>Alphaproteobacteria</taxon>
        <taxon>Hyphomicrobiales</taxon>
        <taxon>Lichenihabitantaceae</taxon>
        <taxon>Lichenibacterium</taxon>
    </lineage>
</organism>
<dbReference type="GO" id="GO:0042597">
    <property type="term" value="C:periplasmic space"/>
    <property type="evidence" value="ECO:0007669"/>
    <property type="project" value="InterPro"/>
</dbReference>
<name>A0A4Q2RBE3_9HYPH</name>
<dbReference type="EMBL" id="QYBC01000014">
    <property type="protein sequence ID" value="RYB03372.1"/>
    <property type="molecule type" value="Genomic_DNA"/>
</dbReference>
<evidence type="ECO:0000259" key="5">
    <source>
        <dbReference type="Pfam" id="PF01464"/>
    </source>
</evidence>
<dbReference type="Gene3D" id="1.25.20.10">
    <property type="entry name" value="Bacterial muramidases"/>
    <property type="match status" value="1"/>
</dbReference>
<feature type="region of interest" description="Disordered" evidence="4">
    <location>
        <begin position="58"/>
        <end position="82"/>
    </location>
</feature>
<evidence type="ECO:0000256" key="2">
    <source>
        <dbReference type="ARBA" id="ARBA00009387"/>
    </source>
</evidence>
<dbReference type="InterPro" id="IPR023346">
    <property type="entry name" value="Lysozyme-like_dom_sf"/>
</dbReference>
<dbReference type="Proteomes" id="UP000289411">
    <property type="component" value="Unassembled WGS sequence"/>
</dbReference>
<comment type="similarity">
    <text evidence="2">Belongs to the virb1 family.</text>
</comment>
<dbReference type="PROSITE" id="PS51257">
    <property type="entry name" value="PROKAR_LIPOPROTEIN"/>
    <property type="match status" value="1"/>
</dbReference>
<feature type="compositionally biased region" description="Gly residues" evidence="4">
    <location>
        <begin position="66"/>
        <end position="76"/>
    </location>
</feature>
<evidence type="ECO:0000313" key="7">
    <source>
        <dbReference type="Proteomes" id="UP000289411"/>
    </source>
</evidence>
<evidence type="ECO:0000313" key="6">
    <source>
        <dbReference type="EMBL" id="RYB03372.1"/>
    </source>
</evidence>
<dbReference type="InterPro" id="IPR008939">
    <property type="entry name" value="Lytic_TGlycosylase_superhlx_U"/>
</dbReference>
<dbReference type="Pfam" id="PF01464">
    <property type="entry name" value="SLT"/>
    <property type="match status" value="1"/>
</dbReference>
<dbReference type="OrthoDB" id="9815002at2"/>
<dbReference type="SUPFAM" id="SSF48435">
    <property type="entry name" value="Bacterial muramidases"/>
    <property type="match status" value="1"/>
</dbReference>
<keyword evidence="7" id="KW-1185">Reference proteome</keyword>
<feature type="region of interest" description="Disordered" evidence="4">
    <location>
        <begin position="100"/>
        <end position="159"/>
    </location>
</feature>
<dbReference type="InterPro" id="IPR008258">
    <property type="entry name" value="Transglycosylase_SLT_dom_1"/>
</dbReference>
<dbReference type="PANTHER" id="PTHR37423">
    <property type="entry name" value="SOLUBLE LYTIC MUREIN TRANSGLYCOSYLASE-RELATED"/>
    <property type="match status" value="1"/>
</dbReference>
<comment type="caution">
    <text evidence="6">The sequence shown here is derived from an EMBL/GenBank/DDBJ whole genome shotgun (WGS) entry which is preliminary data.</text>
</comment>
<evidence type="ECO:0000256" key="3">
    <source>
        <dbReference type="ARBA" id="ARBA00022729"/>
    </source>
</evidence>
<dbReference type="Gene3D" id="1.10.530.10">
    <property type="match status" value="1"/>
</dbReference>
<dbReference type="SUPFAM" id="SSF53955">
    <property type="entry name" value="Lysozyme-like"/>
    <property type="match status" value="1"/>
</dbReference>
<sequence length="784" mass="82736">MAYKGIGTVLLAGTALACAALLVPFLRHGLERTPHRWFAQRAPSRLAPAPGGLWLAATRPDLHGPTGAGKGPGKGPGKSTLRAEPIAPTAFGVLADAMTAADPQGGAGQGGTGQGGMGQGGAGQGGGGAQPGPADGPSQPGTATETGAPTGPSIAAKDADAPLLRQAIDSYRRNDVAGGDAAARGLTNPVARLTAEWTAVRLDSHLVGLARLDAFVGAHPDWPALAWVNRRVEEAVAATRDPALVTARLGPAPKTVAGRIALAQADRGLGQPEAAARLVHALWRDDDLTPWQEATLAHDFADVIDREDHRLRAERFLYKEKVTAGLKEAALAGPDVVALAKARVAVIGNSPLSDVTLAAVPKALQSDPLALFSRIQRLRRQNRAEEAADLILAAPRGAEIVDGDEWWTERRIVLRKLLDLGDPQKAFRLCAEIGEAGTASRIEAAFHAGWIALRFLQDPKAAAPQFDTIAKLAETPISKSRAAYWQGRTAEAAGQADEAQRRYDEAAQYSITFYGQLAAARLGRPVTLHTVAPATGEARSEAVRVADYLYGLGEREIALPLALDIGRSEPSDAQVGALGEVLERSRDARTTLTVGKAATQRGLALDDTAFPTFGIPSFNPLPNSADLSVVYAIARQESEFDQRSLSSAGAKGLMQMISSTARMTASRAGVAYDDGRLSSDPAFNAQLGAAHLGTLLDEQNGSYILTFAAYNAGGRAVHDWIAAYGDPRKPGIDVVDWIERIPYSETRNYVQRVMENLQVYRAKLGRPAMLLVGNEPPPPARKGT</sequence>
<comment type="similarity">
    <text evidence="1">Belongs to the transglycosylase Slt family.</text>
</comment>
<feature type="domain" description="Transglycosylase SLT" evidence="5">
    <location>
        <begin position="625"/>
        <end position="726"/>
    </location>
</feature>
<keyword evidence="3" id="KW-0732">Signal</keyword>
<evidence type="ECO:0000256" key="4">
    <source>
        <dbReference type="SAM" id="MobiDB-lite"/>
    </source>
</evidence>
<accession>A0A4Q2RBE3</accession>